<comment type="caution">
    <text evidence="2">The sequence shown here is derived from an EMBL/GenBank/DDBJ whole genome shotgun (WGS) entry which is preliminary data.</text>
</comment>
<dbReference type="AlphaFoldDB" id="A0A5C7BJ95"/>
<dbReference type="InterPro" id="IPR024096">
    <property type="entry name" value="NO_sig/Golgi_transp_ligand-bd"/>
</dbReference>
<protein>
    <recommendedName>
        <fullName evidence="1">Heme NO-binding domain-containing protein</fullName>
    </recommendedName>
</protein>
<reference evidence="2 3" key="1">
    <citation type="submission" date="2019-08" db="EMBL/GenBank/DDBJ databases">
        <title>Genome of Psychroserpens burtonensis ACAM 167.</title>
        <authorList>
            <person name="Bowman J.P."/>
        </authorList>
    </citation>
    <scope>NUCLEOTIDE SEQUENCE [LARGE SCALE GENOMIC DNA]</scope>
    <source>
        <strain evidence="2 3">ACAM 167</strain>
    </source>
</reference>
<dbReference type="Gene3D" id="3.90.1520.10">
    <property type="entry name" value="H-NOX domain"/>
    <property type="match status" value="1"/>
</dbReference>
<evidence type="ECO:0000313" key="3">
    <source>
        <dbReference type="Proteomes" id="UP000321938"/>
    </source>
</evidence>
<dbReference type="GO" id="GO:0020037">
    <property type="term" value="F:heme binding"/>
    <property type="evidence" value="ECO:0007669"/>
    <property type="project" value="InterPro"/>
</dbReference>
<dbReference type="RefSeq" id="WP_028873351.1">
    <property type="nucleotide sequence ID" value="NZ_VOSB01000002.1"/>
</dbReference>
<gene>
    <name evidence="2" type="ORF">ES692_02045</name>
</gene>
<dbReference type="Proteomes" id="UP000321938">
    <property type="component" value="Unassembled WGS sequence"/>
</dbReference>
<dbReference type="Pfam" id="PF07700">
    <property type="entry name" value="HNOB"/>
    <property type="match status" value="1"/>
</dbReference>
<dbReference type="InterPro" id="IPR038158">
    <property type="entry name" value="H-NOX_domain_sf"/>
</dbReference>
<dbReference type="InterPro" id="IPR011644">
    <property type="entry name" value="Heme_NO-bd"/>
</dbReference>
<evidence type="ECO:0000259" key="1">
    <source>
        <dbReference type="Pfam" id="PF07700"/>
    </source>
</evidence>
<evidence type="ECO:0000313" key="2">
    <source>
        <dbReference type="EMBL" id="TXE20061.1"/>
    </source>
</evidence>
<accession>A0A5C7BJ95</accession>
<dbReference type="OrthoDB" id="7266652at2"/>
<feature type="domain" description="Heme NO-binding" evidence="1">
    <location>
        <begin position="2"/>
        <end position="157"/>
    </location>
</feature>
<dbReference type="STRING" id="1123037.GCA_000425305_00431"/>
<keyword evidence="3" id="KW-1185">Reference proteome</keyword>
<sequence>MKGFIFTNFLDFVEKSHGLEMVDDMISNTNLASGGVYSAFNSYDYNELVVLLTYFSKQTEIKDVVILEQFGRFVFPYLIGKHSYITKNYSKPLDFLAGIENHIHIEVKKIYNDADLPTFKVKNRTDNKLTLIYKSSRGLTYFAIGLIKESLNHFDVEGSVLIDDSYDKNEGVKLDIQLLT</sequence>
<dbReference type="EMBL" id="VOSB01000002">
    <property type="protein sequence ID" value="TXE20061.1"/>
    <property type="molecule type" value="Genomic_DNA"/>
</dbReference>
<dbReference type="SUPFAM" id="SSF111126">
    <property type="entry name" value="Ligand-binding domain in the NO signalling and Golgi transport"/>
    <property type="match status" value="1"/>
</dbReference>
<name>A0A5C7BJ95_9FLAO</name>
<organism evidence="2 3">
    <name type="scientific">Psychroserpens burtonensis</name>
    <dbReference type="NCBI Taxonomy" id="49278"/>
    <lineage>
        <taxon>Bacteria</taxon>
        <taxon>Pseudomonadati</taxon>
        <taxon>Bacteroidota</taxon>
        <taxon>Flavobacteriia</taxon>
        <taxon>Flavobacteriales</taxon>
        <taxon>Flavobacteriaceae</taxon>
        <taxon>Psychroserpens</taxon>
    </lineage>
</organism>
<proteinExistence type="predicted"/>